<dbReference type="OrthoDB" id="2969610at2"/>
<comment type="caution">
    <text evidence="2">The sequence shown here is derived from an EMBL/GenBank/DDBJ whole genome shotgun (WGS) entry which is preliminary data.</text>
</comment>
<proteinExistence type="predicted"/>
<keyword evidence="3" id="KW-1185">Reference proteome</keyword>
<keyword evidence="1" id="KW-1133">Transmembrane helix</keyword>
<protein>
    <submittedName>
        <fullName evidence="2">Uncharacterized protein</fullName>
    </submittedName>
</protein>
<organism evidence="2 3">
    <name type="scientific">Neobacillus notoginsengisoli</name>
    <dbReference type="NCBI Taxonomy" id="1578198"/>
    <lineage>
        <taxon>Bacteria</taxon>
        <taxon>Bacillati</taxon>
        <taxon>Bacillota</taxon>
        <taxon>Bacilli</taxon>
        <taxon>Bacillales</taxon>
        <taxon>Bacillaceae</taxon>
        <taxon>Neobacillus</taxon>
    </lineage>
</organism>
<keyword evidence="1" id="KW-0472">Membrane</keyword>
<dbReference type="Proteomes" id="UP000284416">
    <property type="component" value="Unassembled WGS sequence"/>
</dbReference>
<dbReference type="AlphaFoldDB" id="A0A417YUD2"/>
<dbReference type="RefSeq" id="WP_118920854.1">
    <property type="nucleotide sequence ID" value="NZ_QWEG01000006.1"/>
</dbReference>
<reference evidence="2 3" key="1">
    <citation type="journal article" date="2017" name="Int. J. Syst. Evol. Microbiol.">
        <title>Bacillus notoginsengisoli sp. nov., a novel bacterium isolated from the rhizosphere of Panax notoginseng.</title>
        <authorList>
            <person name="Zhang M.Y."/>
            <person name="Cheng J."/>
            <person name="Cai Y."/>
            <person name="Zhang T.Y."/>
            <person name="Wu Y.Y."/>
            <person name="Manikprabhu D."/>
            <person name="Li W.J."/>
            <person name="Zhang Y.X."/>
        </authorList>
    </citation>
    <scope>NUCLEOTIDE SEQUENCE [LARGE SCALE GENOMIC DNA]</scope>
    <source>
        <strain evidence="2 3">JCM 30743</strain>
    </source>
</reference>
<name>A0A417YUD2_9BACI</name>
<keyword evidence="1" id="KW-0812">Transmembrane</keyword>
<dbReference type="EMBL" id="QWEG01000006">
    <property type="protein sequence ID" value="RHW40738.1"/>
    <property type="molecule type" value="Genomic_DNA"/>
</dbReference>
<feature type="transmembrane region" description="Helical" evidence="1">
    <location>
        <begin position="32"/>
        <end position="54"/>
    </location>
</feature>
<sequence>MRKNRLLLCLLLTLFLIYYAGPRLPIDSGMAGFFTVVWTSFAILVAAGNIAGIVKARGSIPVHPAGKKQRRPVRSRSN</sequence>
<evidence type="ECO:0000313" key="2">
    <source>
        <dbReference type="EMBL" id="RHW40738.1"/>
    </source>
</evidence>
<accession>A0A417YUD2</accession>
<evidence type="ECO:0000256" key="1">
    <source>
        <dbReference type="SAM" id="Phobius"/>
    </source>
</evidence>
<gene>
    <name evidence="2" type="ORF">D1B31_11140</name>
</gene>
<evidence type="ECO:0000313" key="3">
    <source>
        <dbReference type="Proteomes" id="UP000284416"/>
    </source>
</evidence>